<keyword evidence="2" id="KW-1133">Transmembrane helix</keyword>
<feature type="compositionally biased region" description="Basic and acidic residues" evidence="1">
    <location>
        <begin position="106"/>
        <end position="124"/>
    </location>
</feature>
<gene>
    <name evidence="3" type="ORF">B0T16DRAFT_455971</name>
</gene>
<feature type="transmembrane region" description="Helical" evidence="2">
    <location>
        <begin position="7"/>
        <end position="27"/>
    </location>
</feature>
<keyword evidence="2" id="KW-0812">Transmembrane</keyword>
<dbReference type="EMBL" id="JAULSV010000003">
    <property type="protein sequence ID" value="KAK0648499.1"/>
    <property type="molecule type" value="Genomic_DNA"/>
</dbReference>
<organism evidence="3 4">
    <name type="scientific">Cercophora newfieldiana</name>
    <dbReference type="NCBI Taxonomy" id="92897"/>
    <lineage>
        <taxon>Eukaryota</taxon>
        <taxon>Fungi</taxon>
        <taxon>Dikarya</taxon>
        <taxon>Ascomycota</taxon>
        <taxon>Pezizomycotina</taxon>
        <taxon>Sordariomycetes</taxon>
        <taxon>Sordariomycetidae</taxon>
        <taxon>Sordariales</taxon>
        <taxon>Lasiosphaeriaceae</taxon>
        <taxon>Cercophora</taxon>
    </lineage>
</organism>
<evidence type="ECO:0000313" key="3">
    <source>
        <dbReference type="EMBL" id="KAK0648499.1"/>
    </source>
</evidence>
<keyword evidence="4" id="KW-1185">Reference proteome</keyword>
<keyword evidence="2" id="KW-0472">Membrane</keyword>
<name>A0AA40CTH9_9PEZI</name>
<proteinExistence type="predicted"/>
<protein>
    <submittedName>
        <fullName evidence="3">Uncharacterized protein</fullName>
    </submittedName>
</protein>
<comment type="caution">
    <text evidence="3">The sequence shown here is derived from an EMBL/GenBank/DDBJ whole genome shotgun (WGS) entry which is preliminary data.</text>
</comment>
<accession>A0AA40CTH9</accession>
<evidence type="ECO:0000256" key="2">
    <source>
        <dbReference type="SAM" id="Phobius"/>
    </source>
</evidence>
<feature type="region of interest" description="Disordered" evidence="1">
    <location>
        <begin position="88"/>
        <end position="124"/>
    </location>
</feature>
<feature type="compositionally biased region" description="Gly residues" evidence="1">
    <location>
        <begin position="88"/>
        <end position="102"/>
    </location>
</feature>
<feature type="transmembrane region" description="Helical" evidence="2">
    <location>
        <begin position="33"/>
        <end position="50"/>
    </location>
</feature>
<reference evidence="3" key="1">
    <citation type="submission" date="2023-06" db="EMBL/GenBank/DDBJ databases">
        <title>Genome-scale phylogeny and comparative genomics of the fungal order Sordariales.</title>
        <authorList>
            <consortium name="Lawrence Berkeley National Laboratory"/>
            <person name="Hensen N."/>
            <person name="Bonometti L."/>
            <person name="Westerberg I."/>
            <person name="Brannstrom I.O."/>
            <person name="Guillou S."/>
            <person name="Cros-Aarteil S."/>
            <person name="Calhoun S."/>
            <person name="Haridas S."/>
            <person name="Kuo A."/>
            <person name="Mondo S."/>
            <person name="Pangilinan J."/>
            <person name="Riley R."/>
            <person name="Labutti K."/>
            <person name="Andreopoulos B."/>
            <person name="Lipzen A."/>
            <person name="Chen C."/>
            <person name="Yanf M."/>
            <person name="Daum C."/>
            <person name="Ng V."/>
            <person name="Clum A."/>
            <person name="Steindorff A."/>
            <person name="Ohm R."/>
            <person name="Martin F."/>
            <person name="Silar P."/>
            <person name="Natvig D."/>
            <person name="Lalanne C."/>
            <person name="Gautier V."/>
            <person name="Ament-Velasquez S.L."/>
            <person name="Kruys A."/>
            <person name="Hutchinson M.I."/>
            <person name="Powell A.J."/>
            <person name="Barry K."/>
            <person name="Miller A.N."/>
            <person name="Grigoriev I.V."/>
            <person name="Debuchy R."/>
            <person name="Gladieux P."/>
            <person name="Thoren M.H."/>
            <person name="Johannesson H."/>
        </authorList>
    </citation>
    <scope>NUCLEOTIDE SEQUENCE</scope>
    <source>
        <strain evidence="3">SMH2532-1</strain>
    </source>
</reference>
<dbReference type="AlphaFoldDB" id="A0AA40CTH9"/>
<evidence type="ECO:0000313" key="4">
    <source>
        <dbReference type="Proteomes" id="UP001174936"/>
    </source>
</evidence>
<sequence length="176" mass="19259">MEFWNNLASNIAVGLIVAWGPWVLWLLLWLVVWGGRCAWWGLGVIFSWCGKKWREWKRRKGGWKRMGVGHVPAGDVYGPVELIDLGGRRGGSGGGSGGGGGEGEGEEGREGVRGEEREEGREEEVTAAAAVGPRPRGGMFWRAAALFCAEAKEGSANFAERMEKLEEWFLERAVGP</sequence>
<evidence type="ECO:0000256" key="1">
    <source>
        <dbReference type="SAM" id="MobiDB-lite"/>
    </source>
</evidence>
<dbReference type="Proteomes" id="UP001174936">
    <property type="component" value="Unassembled WGS sequence"/>
</dbReference>